<evidence type="ECO:0000259" key="1">
    <source>
        <dbReference type="Pfam" id="PF24199"/>
    </source>
</evidence>
<dbReference type="RefSeq" id="WP_353980946.1">
    <property type="nucleotide sequence ID" value="NZ_CP159578.1"/>
</dbReference>
<dbReference type="Pfam" id="PF24199">
    <property type="entry name" value="DUF7424"/>
    <property type="match status" value="1"/>
</dbReference>
<dbReference type="InterPro" id="IPR055847">
    <property type="entry name" value="DUF7424"/>
</dbReference>
<dbReference type="PROSITE" id="PS51257">
    <property type="entry name" value="PROKAR_LIPOPROTEIN"/>
    <property type="match status" value="1"/>
</dbReference>
<protein>
    <recommendedName>
        <fullName evidence="1">DUF7424 domain-containing protein</fullName>
    </recommendedName>
</protein>
<reference evidence="2" key="1">
    <citation type="submission" date="2024-06" db="EMBL/GenBank/DDBJ databases">
        <title>Complete genome of Salinicola endophyticus HNIBRBA4755.</title>
        <authorList>
            <person name="Shin S.Y."/>
            <person name="Kang H."/>
            <person name="Song J."/>
        </authorList>
    </citation>
    <scope>NUCLEOTIDE SEQUENCE</scope>
    <source>
        <strain evidence="2">HNIBRBA4755</strain>
    </source>
</reference>
<dbReference type="EMBL" id="CP159578">
    <property type="protein sequence ID" value="XCJ80100.1"/>
    <property type="molecule type" value="Genomic_DNA"/>
</dbReference>
<dbReference type="AlphaFoldDB" id="A0AB74UE32"/>
<accession>A0AB74UE32</accession>
<organism evidence="2">
    <name type="scientific">Salinicola endophyticus</name>
    <dbReference type="NCBI Taxonomy" id="1949083"/>
    <lineage>
        <taxon>Bacteria</taxon>
        <taxon>Pseudomonadati</taxon>
        <taxon>Pseudomonadota</taxon>
        <taxon>Gammaproteobacteria</taxon>
        <taxon>Oceanospirillales</taxon>
        <taxon>Halomonadaceae</taxon>
        <taxon>Salinicola</taxon>
    </lineage>
</organism>
<gene>
    <name evidence="2" type="ORF">ABV408_02720</name>
</gene>
<evidence type="ECO:0000313" key="2">
    <source>
        <dbReference type="EMBL" id="XCJ80100.1"/>
    </source>
</evidence>
<sequence length="221" mass="24287">MLIRSRWLAGLGCLLALSGCKTEFGVEVPLSQLLDPAVTQIPGTVRFEIPGCDSYEDSRQPSSSLVKAQEQVPTIFPQAEFKSCYQQKLTSWAEFSLPVAIDRDGDAATFVSTDTLSLTSDPRRLLGLAIPPAVLSRIDKVQRENLGPTPEYEVRLLVVNDLERDIDTAVLASWLDDEPVTFGSVNFAQGETRSLRLSNVLIDRAMQEGEATILVDMDQEG</sequence>
<proteinExistence type="predicted"/>
<feature type="domain" description="DUF7424" evidence="1">
    <location>
        <begin position="26"/>
        <end position="215"/>
    </location>
</feature>
<name>A0AB74UE32_9GAMM</name>